<keyword evidence="3" id="KW-1185">Reference proteome</keyword>
<evidence type="ECO:0000256" key="1">
    <source>
        <dbReference type="SAM" id="MobiDB-lite"/>
    </source>
</evidence>
<dbReference type="Proteomes" id="UP001241169">
    <property type="component" value="Unassembled WGS sequence"/>
</dbReference>
<keyword evidence="2" id="KW-0489">Methyltransferase</keyword>
<reference evidence="2 3" key="1">
    <citation type="submission" date="2016-10" db="EMBL/GenBank/DDBJ databases">
        <title>The genome sequence of Colletotrichum fioriniae PJ7.</title>
        <authorList>
            <person name="Baroncelli R."/>
        </authorList>
    </citation>
    <scope>NUCLEOTIDE SEQUENCE [LARGE SCALE GENOMIC DNA]</scope>
    <source>
        <strain evidence="2 3">IMI 384185</strain>
    </source>
</reference>
<dbReference type="GO" id="GO:0032259">
    <property type="term" value="P:methylation"/>
    <property type="evidence" value="ECO:0007669"/>
    <property type="project" value="UniProtKB-KW"/>
</dbReference>
<dbReference type="Gene3D" id="3.40.50.150">
    <property type="entry name" value="Vaccinia Virus protein VP39"/>
    <property type="match status" value="1"/>
</dbReference>
<feature type="region of interest" description="Disordered" evidence="1">
    <location>
        <begin position="1"/>
        <end position="48"/>
    </location>
</feature>
<dbReference type="EMBL" id="MOPA01000006">
    <property type="protein sequence ID" value="KAK1537941.1"/>
    <property type="molecule type" value="Genomic_DNA"/>
</dbReference>
<dbReference type="GeneID" id="85376222"/>
<accession>A0ABQ9SJH1</accession>
<dbReference type="CDD" id="cd02440">
    <property type="entry name" value="AdoMet_MTases"/>
    <property type="match status" value="1"/>
</dbReference>
<dbReference type="InterPro" id="IPR029063">
    <property type="entry name" value="SAM-dependent_MTases_sf"/>
</dbReference>
<evidence type="ECO:0000313" key="3">
    <source>
        <dbReference type="Proteomes" id="UP001241169"/>
    </source>
</evidence>
<name>A0ABQ9SJH1_9PEZI</name>
<protein>
    <submittedName>
        <fullName evidence="2">Methyltransferase</fullName>
    </submittedName>
</protein>
<comment type="caution">
    <text evidence="2">The sequence shown here is derived from an EMBL/GenBank/DDBJ whole genome shotgun (WGS) entry which is preliminary data.</text>
</comment>
<evidence type="ECO:0000313" key="2">
    <source>
        <dbReference type="EMBL" id="KAK1537941.1"/>
    </source>
</evidence>
<keyword evidence="2" id="KW-0808">Transferase</keyword>
<proteinExistence type="predicted"/>
<dbReference type="RefSeq" id="XP_060348693.1">
    <property type="nucleotide sequence ID" value="XM_060492323.1"/>
</dbReference>
<dbReference type="SUPFAM" id="SSF53335">
    <property type="entry name" value="S-adenosyl-L-methionine-dependent methyltransferases"/>
    <property type="match status" value="1"/>
</dbReference>
<sequence length="275" mass="30061">MSASPEQALQDGHPAQSPEQAPDIIEAGGDASDDEFQPSEWDASSSETKHAMVMELTDGKLFHAPIGDSPSKIIDLGTDTSIWAMEVGGHYPSAEVTGVDLSPIQPGWVPSNVRFFVDDVEDDWLAGAYVETQDFGANVKSDDGTMPENWPLLEFWSKIRDAMHKMKIDIQVAPRIGAVMKDAGFVNVQVRSYKVPVGRWPLDKIKRLVGHYMRTVTEDFLGAAASKPLAALGMERTEIEVFLASVRNAIKDLNVHASGTYYSRVGQKPVESGSK</sequence>
<gene>
    <name evidence="2" type="ORF">CPAR01_08054</name>
</gene>
<dbReference type="GO" id="GO:0008168">
    <property type="term" value="F:methyltransferase activity"/>
    <property type="evidence" value="ECO:0007669"/>
    <property type="project" value="UniProtKB-KW"/>
</dbReference>
<organism evidence="2 3">
    <name type="scientific">Colletotrichum paranaense</name>
    <dbReference type="NCBI Taxonomy" id="1914294"/>
    <lineage>
        <taxon>Eukaryota</taxon>
        <taxon>Fungi</taxon>
        <taxon>Dikarya</taxon>
        <taxon>Ascomycota</taxon>
        <taxon>Pezizomycotina</taxon>
        <taxon>Sordariomycetes</taxon>
        <taxon>Hypocreomycetidae</taxon>
        <taxon>Glomerellales</taxon>
        <taxon>Glomerellaceae</taxon>
        <taxon>Colletotrichum</taxon>
        <taxon>Colletotrichum acutatum species complex</taxon>
    </lineage>
</organism>